<evidence type="ECO:0000313" key="5">
    <source>
        <dbReference type="EMBL" id="BBM46297.1"/>
    </source>
</evidence>
<dbReference type="GO" id="GO:0003677">
    <property type="term" value="F:DNA binding"/>
    <property type="evidence" value="ECO:0007669"/>
    <property type="project" value="InterPro"/>
</dbReference>
<dbReference type="EMBL" id="AP019831">
    <property type="protein sequence ID" value="BBM44705.1"/>
    <property type="molecule type" value="Genomic_DNA"/>
</dbReference>
<dbReference type="GO" id="GO:0006313">
    <property type="term" value="P:DNA transposition"/>
    <property type="evidence" value="ECO:0007669"/>
    <property type="project" value="InterPro"/>
</dbReference>
<sequence>MRYFNVDTIAGQWKYHVLKIIENGSYPNRKIEKAAKNTAAKLYKENKRFFFNVGDGNINSTKGIIKYLGRYLARAPIPEYKITDITDKEVTFFFNDLANDKRKLALLCLLRHLFPIF</sequence>
<dbReference type="EMBL" id="AP019831">
    <property type="protein sequence ID" value="BBM46297.1"/>
    <property type="molecule type" value="Genomic_DNA"/>
</dbReference>
<dbReference type="EMBL" id="AP019831">
    <property type="protein sequence ID" value="BBM44051.1"/>
    <property type="molecule type" value="Genomic_DNA"/>
</dbReference>
<protein>
    <submittedName>
        <fullName evidence="4 5">Transposase</fullName>
    </submittedName>
</protein>
<proteinExistence type="predicted"/>
<dbReference type="GO" id="GO:0004803">
    <property type="term" value="F:transposase activity"/>
    <property type="evidence" value="ECO:0007669"/>
    <property type="project" value="InterPro"/>
</dbReference>
<organism evidence="4 6">
    <name type="scientific">Leptotrichia trevisanii</name>
    <dbReference type="NCBI Taxonomy" id="109328"/>
    <lineage>
        <taxon>Bacteria</taxon>
        <taxon>Fusobacteriati</taxon>
        <taxon>Fusobacteriota</taxon>
        <taxon>Fusobacteriia</taxon>
        <taxon>Fusobacteriales</taxon>
        <taxon>Leptotrichiaceae</taxon>
        <taxon>Leptotrichia</taxon>
    </lineage>
</organism>
<reference evidence="4 6" key="1">
    <citation type="submission" date="2019-07" db="EMBL/GenBank/DDBJ databases">
        <title>Complete Genome Sequence of Leptotrichia trevisanii Strain JMUB3870.</title>
        <authorList>
            <person name="Watanabe S."/>
            <person name="Cui L."/>
        </authorList>
    </citation>
    <scope>NUCLEOTIDE SEQUENCE [LARGE SCALE GENOMIC DNA]</scope>
    <source>
        <strain evidence="4 6">JMUB3870</strain>
    </source>
</reference>
<evidence type="ECO:0000313" key="4">
    <source>
        <dbReference type="EMBL" id="BBM45988.1"/>
    </source>
</evidence>
<dbReference type="InterPro" id="IPR007069">
    <property type="entry name" value="Transposase_32"/>
</dbReference>
<evidence type="ECO:0000313" key="3">
    <source>
        <dbReference type="EMBL" id="BBM44705.1"/>
    </source>
</evidence>
<dbReference type="Pfam" id="PF04986">
    <property type="entry name" value="Y2_Tnp"/>
    <property type="match status" value="1"/>
</dbReference>
<dbReference type="Proteomes" id="UP000422644">
    <property type="component" value="Chromosome"/>
</dbReference>
<gene>
    <name evidence="2" type="ORF">JMUB3870_0147</name>
    <name evidence="3" type="ORF">JMUB3870_0823</name>
    <name evidence="4" type="ORF">JMUB3870_2110</name>
    <name evidence="5" type="ORF">JMUB3870_2434</name>
</gene>
<evidence type="ECO:0000313" key="6">
    <source>
        <dbReference type="Proteomes" id="UP000422644"/>
    </source>
</evidence>
<dbReference type="EMBL" id="AP019831">
    <property type="protein sequence ID" value="BBM45988.1"/>
    <property type="molecule type" value="Genomic_DNA"/>
</dbReference>
<keyword evidence="6" id="KW-1185">Reference proteome</keyword>
<evidence type="ECO:0000259" key="1">
    <source>
        <dbReference type="Pfam" id="PF04986"/>
    </source>
</evidence>
<name>A0A510K2T4_9FUSO</name>
<feature type="domain" description="Transposase IS801/IS1294" evidence="1">
    <location>
        <begin position="7"/>
        <end position="103"/>
    </location>
</feature>
<dbReference type="AlphaFoldDB" id="A0A510K2T4"/>
<evidence type="ECO:0000313" key="2">
    <source>
        <dbReference type="EMBL" id="BBM44051.1"/>
    </source>
</evidence>
<accession>A0A510K2T4</accession>